<dbReference type="Pfam" id="PF14223">
    <property type="entry name" value="Retrotran_gag_2"/>
    <property type="match status" value="1"/>
</dbReference>
<feature type="region of interest" description="Disordered" evidence="1">
    <location>
        <begin position="340"/>
        <end position="364"/>
    </location>
</feature>
<dbReference type="PANTHER" id="PTHR47481:SF10">
    <property type="entry name" value="COPIA-LIKE POLYPROTEIN_RETROTRANSPOSON"/>
    <property type="match status" value="1"/>
</dbReference>
<organism evidence="2 3">
    <name type="scientific">Salix brachista</name>
    <dbReference type="NCBI Taxonomy" id="2182728"/>
    <lineage>
        <taxon>Eukaryota</taxon>
        <taxon>Viridiplantae</taxon>
        <taxon>Streptophyta</taxon>
        <taxon>Embryophyta</taxon>
        <taxon>Tracheophyta</taxon>
        <taxon>Spermatophyta</taxon>
        <taxon>Magnoliopsida</taxon>
        <taxon>eudicotyledons</taxon>
        <taxon>Gunneridae</taxon>
        <taxon>Pentapetalae</taxon>
        <taxon>rosids</taxon>
        <taxon>fabids</taxon>
        <taxon>Malpighiales</taxon>
        <taxon>Salicaceae</taxon>
        <taxon>Saliceae</taxon>
        <taxon>Salix</taxon>
    </lineage>
</organism>
<proteinExistence type="predicted"/>
<evidence type="ECO:0000313" key="3">
    <source>
        <dbReference type="Proteomes" id="UP000326939"/>
    </source>
</evidence>
<feature type="compositionally biased region" description="Polar residues" evidence="1">
    <location>
        <begin position="217"/>
        <end position="237"/>
    </location>
</feature>
<dbReference type="Proteomes" id="UP000326939">
    <property type="component" value="Chromosome 11"/>
</dbReference>
<reference evidence="3" key="1">
    <citation type="journal article" date="2019" name="Gigascience">
        <title>De novo genome assembly of the endangered Acer yangbiense, a plant species with extremely small populations endemic to Yunnan Province, China.</title>
        <authorList>
            <person name="Yang J."/>
            <person name="Wariss H.M."/>
            <person name="Tao L."/>
            <person name="Zhang R."/>
            <person name="Yun Q."/>
            <person name="Hollingsworth P."/>
            <person name="Dao Z."/>
            <person name="Luo G."/>
            <person name="Guo H."/>
            <person name="Ma Y."/>
            <person name="Sun W."/>
        </authorList>
    </citation>
    <scope>NUCLEOTIDE SEQUENCE [LARGE SCALE GENOMIC DNA]</scope>
    <source>
        <strain evidence="3">cv. br00</strain>
    </source>
</reference>
<sequence>MTSNPITPVSMHSLVTIKLTKDNYLLWKAQIEPYLRGQRLFGYVDGSITQPPTHINNPAAATSETAPSLIINPSYTVWFDQDQVVLSTLVSSLSENILAQMVGISTSREVWVALETIFSSHSRARAMQTRQTLSSYLLNGLDTTYDAIVTAIITRSDPMSREDLFSHLLNFELRLEHHHSALESTIGSVNTASRSEGFRHRGGKQFSPQQFFPPQQHRSNTSRPPQSFHQNNSNSQGRGRMGRYRGNTSSHQTSSRPLCQPKPSQAATTLLPFPLNTPSGSLPNATSLPIPDHATLSSPPDISPLHSEIAPSSPITGISSSPSAQGPLNLASADELPAPRLHPMRTRSQNHIVRPKSFTDDWKL</sequence>
<feature type="region of interest" description="Disordered" evidence="1">
    <location>
        <begin position="194"/>
        <end position="303"/>
    </location>
</feature>
<feature type="compositionally biased region" description="Polar residues" evidence="1">
    <location>
        <begin position="276"/>
        <end position="287"/>
    </location>
</feature>
<keyword evidence="3" id="KW-1185">Reference proteome</keyword>
<name>A0A5N5KTN7_9ROSI</name>
<accession>A0A5N5KTN7</accession>
<gene>
    <name evidence="2" type="ORF">DKX38_016846</name>
</gene>
<feature type="compositionally biased region" description="Polar residues" evidence="1">
    <location>
        <begin position="246"/>
        <end position="268"/>
    </location>
</feature>
<evidence type="ECO:0000256" key="1">
    <source>
        <dbReference type="SAM" id="MobiDB-lite"/>
    </source>
</evidence>
<protein>
    <submittedName>
        <fullName evidence="2">Uncharacterized protein</fullName>
    </submittedName>
</protein>
<dbReference type="EMBL" id="VDCV01000011">
    <property type="protein sequence ID" value="KAB5533760.1"/>
    <property type="molecule type" value="Genomic_DNA"/>
</dbReference>
<dbReference type="PANTHER" id="PTHR47481">
    <property type="match status" value="1"/>
</dbReference>
<evidence type="ECO:0000313" key="2">
    <source>
        <dbReference type="EMBL" id="KAB5533760.1"/>
    </source>
</evidence>
<feature type="compositionally biased region" description="Low complexity" evidence="1">
    <location>
        <begin position="205"/>
        <end position="216"/>
    </location>
</feature>
<dbReference type="AlphaFoldDB" id="A0A5N5KTN7"/>
<comment type="caution">
    <text evidence="2">The sequence shown here is derived from an EMBL/GenBank/DDBJ whole genome shotgun (WGS) entry which is preliminary data.</text>
</comment>